<sequence>MKALVTGASAGIGRALAIMLAAQGYSVTAVARGAERLDTPIAGLGDGHDSLTVESETLWHEQRSRGVRVLASCPGVTATTSQTVTDVPPWLIQTPEQVAERARKALSGDAGPVVSTSPLNRALTAALRLFPRRSALGLLADRRRAQ</sequence>
<keyword evidence="2" id="KW-1185">Reference proteome</keyword>
<protein>
    <submittedName>
        <fullName evidence="1">SDR family NAD(P)-dependent oxidoreductase</fullName>
    </submittedName>
</protein>
<dbReference type="Proteomes" id="UP001550535">
    <property type="component" value="Unassembled WGS sequence"/>
</dbReference>
<comment type="caution">
    <text evidence="1">The sequence shown here is derived from an EMBL/GenBank/DDBJ whole genome shotgun (WGS) entry which is preliminary data.</text>
</comment>
<evidence type="ECO:0000313" key="2">
    <source>
        <dbReference type="Proteomes" id="UP001550535"/>
    </source>
</evidence>
<evidence type="ECO:0000313" key="1">
    <source>
        <dbReference type="EMBL" id="MEU2121176.1"/>
    </source>
</evidence>
<dbReference type="InterPro" id="IPR002347">
    <property type="entry name" value="SDR_fam"/>
</dbReference>
<gene>
    <name evidence="1" type="ORF">ABZ507_05020</name>
</gene>
<dbReference type="InterPro" id="IPR036291">
    <property type="entry name" value="NAD(P)-bd_dom_sf"/>
</dbReference>
<organism evidence="1 2">
    <name type="scientific">Nocardia niwae</name>
    <dbReference type="NCBI Taxonomy" id="626084"/>
    <lineage>
        <taxon>Bacteria</taxon>
        <taxon>Bacillati</taxon>
        <taxon>Actinomycetota</taxon>
        <taxon>Actinomycetes</taxon>
        <taxon>Mycobacteriales</taxon>
        <taxon>Nocardiaceae</taxon>
        <taxon>Nocardia</taxon>
    </lineage>
</organism>
<dbReference type="Pfam" id="PF00106">
    <property type="entry name" value="adh_short"/>
    <property type="match status" value="1"/>
</dbReference>
<accession>A0ABV2X5K2</accession>
<dbReference type="EMBL" id="JBEYBR010000008">
    <property type="protein sequence ID" value="MEU2121176.1"/>
    <property type="molecule type" value="Genomic_DNA"/>
</dbReference>
<dbReference type="Gene3D" id="3.40.50.720">
    <property type="entry name" value="NAD(P)-binding Rossmann-like Domain"/>
    <property type="match status" value="1"/>
</dbReference>
<dbReference type="RefSeq" id="WP_357990226.1">
    <property type="nucleotide sequence ID" value="NZ_JBEYBR010000008.1"/>
</dbReference>
<dbReference type="SUPFAM" id="SSF51735">
    <property type="entry name" value="NAD(P)-binding Rossmann-fold domains"/>
    <property type="match status" value="1"/>
</dbReference>
<name>A0ABV2X5K2_9NOCA</name>
<reference evidence="1 2" key="1">
    <citation type="submission" date="2024-06" db="EMBL/GenBank/DDBJ databases">
        <title>The Natural Products Discovery Center: Release of the First 8490 Sequenced Strains for Exploring Actinobacteria Biosynthetic Diversity.</title>
        <authorList>
            <person name="Kalkreuter E."/>
            <person name="Kautsar S.A."/>
            <person name="Yang D."/>
            <person name="Bader C.D."/>
            <person name="Teijaro C.N."/>
            <person name="Fluegel L."/>
            <person name="Davis C.M."/>
            <person name="Simpson J.R."/>
            <person name="Lauterbach L."/>
            <person name="Steele A.D."/>
            <person name="Gui C."/>
            <person name="Meng S."/>
            <person name="Li G."/>
            <person name="Viehrig K."/>
            <person name="Ye F."/>
            <person name="Su P."/>
            <person name="Kiefer A.F."/>
            <person name="Nichols A."/>
            <person name="Cepeda A.J."/>
            <person name="Yan W."/>
            <person name="Fan B."/>
            <person name="Jiang Y."/>
            <person name="Adhikari A."/>
            <person name="Zheng C.-J."/>
            <person name="Schuster L."/>
            <person name="Cowan T.M."/>
            <person name="Smanski M.J."/>
            <person name="Chevrette M.G."/>
            <person name="De Carvalho L.P.S."/>
            <person name="Shen B."/>
        </authorList>
    </citation>
    <scope>NUCLEOTIDE SEQUENCE [LARGE SCALE GENOMIC DNA]</scope>
    <source>
        <strain evidence="1 2">NPDC019434</strain>
    </source>
</reference>
<proteinExistence type="predicted"/>